<organism evidence="2 3">
    <name type="scientific">Actinoplanes cyaneus</name>
    <dbReference type="NCBI Taxonomy" id="52696"/>
    <lineage>
        <taxon>Bacteria</taxon>
        <taxon>Bacillati</taxon>
        <taxon>Actinomycetota</taxon>
        <taxon>Actinomycetes</taxon>
        <taxon>Micromonosporales</taxon>
        <taxon>Micromonosporaceae</taxon>
        <taxon>Actinoplanes</taxon>
    </lineage>
</organism>
<name>A0A919ISX9_9ACTN</name>
<accession>A0A919ISX9</accession>
<dbReference type="EMBL" id="BOMH01000074">
    <property type="protein sequence ID" value="GID70451.1"/>
    <property type="molecule type" value="Genomic_DNA"/>
</dbReference>
<feature type="region of interest" description="Disordered" evidence="1">
    <location>
        <begin position="1"/>
        <end position="71"/>
    </location>
</feature>
<dbReference type="Proteomes" id="UP000619479">
    <property type="component" value="Unassembled WGS sequence"/>
</dbReference>
<sequence>MSVYNTTPGNDPPPAGATTTARISPAADPTRTSSSRNFMKINLTDKFPRTASAPRPRSAGVARGPRQANSRNTRFVRFDWIAARCCSAVTSM</sequence>
<proteinExistence type="predicted"/>
<evidence type="ECO:0000313" key="2">
    <source>
        <dbReference type="EMBL" id="GID70451.1"/>
    </source>
</evidence>
<protein>
    <submittedName>
        <fullName evidence="2">Uncharacterized protein</fullName>
    </submittedName>
</protein>
<dbReference type="AlphaFoldDB" id="A0A919ISX9"/>
<evidence type="ECO:0000313" key="3">
    <source>
        <dbReference type="Proteomes" id="UP000619479"/>
    </source>
</evidence>
<keyword evidence="3" id="KW-1185">Reference proteome</keyword>
<gene>
    <name evidence="2" type="ORF">Acy02nite_83320</name>
</gene>
<comment type="caution">
    <text evidence="2">The sequence shown here is derived from an EMBL/GenBank/DDBJ whole genome shotgun (WGS) entry which is preliminary data.</text>
</comment>
<evidence type="ECO:0000256" key="1">
    <source>
        <dbReference type="SAM" id="MobiDB-lite"/>
    </source>
</evidence>
<reference evidence="2" key="1">
    <citation type="submission" date="2021-01" db="EMBL/GenBank/DDBJ databases">
        <title>Whole genome shotgun sequence of Actinoplanes cyaneus NBRC 14990.</title>
        <authorList>
            <person name="Komaki H."/>
            <person name="Tamura T."/>
        </authorList>
    </citation>
    <scope>NUCLEOTIDE SEQUENCE</scope>
    <source>
        <strain evidence="2">NBRC 14990</strain>
    </source>
</reference>